<dbReference type="PANTHER" id="PTHR47495:SF2">
    <property type="entry name" value="ALDEHYDE DEHYDROGENASE"/>
    <property type="match status" value="1"/>
</dbReference>
<accession>A0A370DMB1</accession>
<dbReference type="Gene3D" id="3.90.1170.50">
    <property type="entry name" value="Aldehyde oxidase/xanthine dehydrogenase, a/b hammerhead"/>
    <property type="match status" value="1"/>
</dbReference>
<dbReference type="SMART" id="SM01008">
    <property type="entry name" value="Ald_Xan_dh_C"/>
    <property type="match status" value="1"/>
</dbReference>
<dbReference type="Proteomes" id="UP000254266">
    <property type="component" value="Unassembled WGS sequence"/>
</dbReference>
<organism evidence="2 3">
    <name type="scientific">endosymbiont of Galathealinum brachiosum</name>
    <dbReference type="NCBI Taxonomy" id="2200906"/>
    <lineage>
        <taxon>Bacteria</taxon>
        <taxon>Pseudomonadati</taxon>
        <taxon>Pseudomonadota</taxon>
        <taxon>Gammaproteobacteria</taxon>
        <taxon>sulfur-oxidizing symbionts</taxon>
    </lineage>
</organism>
<dbReference type="InterPro" id="IPR046867">
    <property type="entry name" value="AldOxase/xan_DH_MoCoBD2"/>
</dbReference>
<gene>
    <name evidence="2" type="ORF">DIZ80_01935</name>
</gene>
<proteinExistence type="predicted"/>
<dbReference type="Pfam" id="PF02738">
    <property type="entry name" value="MoCoBD_1"/>
    <property type="match status" value="1"/>
</dbReference>
<protein>
    <submittedName>
        <fullName evidence="2">Twin-arginine translocation pathway signal protein</fullName>
    </submittedName>
</protein>
<dbReference type="InterPro" id="IPR000674">
    <property type="entry name" value="Ald_Oxase/Xan_DH_a/b"/>
</dbReference>
<dbReference type="EMBL" id="QFXC01000003">
    <property type="protein sequence ID" value="RDH85710.1"/>
    <property type="molecule type" value="Genomic_DNA"/>
</dbReference>
<dbReference type="SUPFAM" id="SSF56003">
    <property type="entry name" value="Molybdenum cofactor-binding domain"/>
    <property type="match status" value="2"/>
</dbReference>
<dbReference type="Gene3D" id="3.30.365.10">
    <property type="entry name" value="Aldehyde oxidase/xanthine dehydrogenase, molybdopterin binding domain"/>
    <property type="match status" value="4"/>
</dbReference>
<feature type="domain" description="Aldehyde oxidase/xanthine dehydrogenase a/b hammerhead" evidence="1">
    <location>
        <begin position="229"/>
        <end position="307"/>
    </location>
</feature>
<evidence type="ECO:0000313" key="2">
    <source>
        <dbReference type="EMBL" id="RDH85710.1"/>
    </source>
</evidence>
<keyword evidence="3" id="KW-1185">Reference proteome</keyword>
<dbReference type="InterPro" id="IPR052516">
    <property type="entry name" value="N-heterocyclic_Hydroxylase"/>
</dbReference>
<dbReference type="AlphaFoldDB" id="A0A370DMB1"/>
<dbReference type="PIRSF" id="PIRSF036389">
    <property type="entry name" value="IOR_B"/>
    <property type="match status" value="1"/>
</dbReference>
<comment type="caution">
    <text evidence="2">The sequence shown here is derived from an EMBL/GenBank/DDBJ whole genome shotgun (WGS) entry which is preliminary data.</text>
</comment>
<dbReference type="Pfam" id="PF20256">
    <property type="entry name" value="MoCoBD_2"/>
    <property type="match status" value="2"/>
</dbReference>
<name>A0A370DMB1_9GAMM</name>
<dbReference type="GO" id="GO:0016491">
    <property type="term" value="F:oxidoreductase activity"/>
    <property type="evidence" value="ECO:0007669"/>
    <property type="project" value="InterPro"/>
</dbReference>
<sequence length="738" mass="79820">MSKDNHVINVSRRNFLIKGATVSAGLTLGVYLGGCNDKSGSNVEAGPGIAGDKIAVDVTEEFDVNAFVRIGTDNTVTVIMKHLEMGQGSHTGLATLVAEELDADWSQIKYEAAPADAKLYNNLFWGPTQGTGGSTAIANAYTQMRKAGATARHMLVSAAAQQWQVEENDIDVKQGRVIHNTSNQSASFGELAKAASHQTVPEDVLLKDPDDFVLIGSKLHRKDSRGKTNGKAIYTQDIKLPGMLTAVVAHPPRFGANVKSFNADKARKTKGVSDVVQIPNGIAVLADNYWNAKKGRDALTIEWDNTQAFKKSSDEILDNYKQLAKKEGLSARADGDIKLAFKNAATVLEASYEYPYLAHGTMEPMNCVIQINDNGVEIWNGAQIQTLDQLAVAKTLGIKPEQVKINMLFAGGSFGRRGNPHSDYIVEAATIAKAINGKAPVKLVWSREDDTQNGYYRPLYYHTLKAALDKKGNPVAWQHRIVGQSIIAGTAFEGGLIKDGIDGTSVEGAANIPYTIDNIKVDLHTPVLPVPVQWWRSVGSTHTAFSVETFIDELASAAKQDAFSFRRELLKKHPRHLAVMELAAEKAGWNKTLKKGRGRGIAVHESFNTFVAQVAEVTVHDDSSFSVDRVIIAVDCGVAVNPDVIRAQMEGGMGYGLSAALTSKITLKDGLVEQSNFHDYTVLRLNQMPSVEVHIIKSSLPPSGVGEPATPVIAPAVANALYAVTGKRYYQLPLPQNV</sequence>
<dbReference type="PANTHER" id="PTHR47495">
    <property type="entry name" value="ALDEHYDE DEHYDROGENASE"/>
    <property type="match status" value="1"/>
</dbReference>
<dbReference type="InterPro" id="IPR037165">
    <property type="entry name" value="AldOxase/xan_DH_Mopterin-bd_sf"/>
</dbReference>
<dbReference type="InterPro" id="IPR012368">
    <property type="entry name" value="OxRdtase_Mopterin-bd_su_IorB"/>
</dbReference>
<reference evidence="2 3" key="1">
    <citation type="journal article" date="2018" name="ISME J.">
        <title>Endosymbiont genomes yield clues of tubeworm success.</title>
        <authorList>
            <person name="Li Y."/>
            <person name="Liles M.R."/>
            <person name="Halanych K.M."/>
        </authorList>
    </citation>
    <scope>NUCLEOTIDE SEQUENCE [LARGE SCALE GENOMIC DNA]</scope>
    <source>
        <strain evidence="2">A1464</strain>
    </source>
</reference>
<evidence type="ECO:0000313" key="3">
    <source>
        <dbReference type="Proteomes" id="UP000254266"/>
    </source>
</evidence>
<dbReference type="InterPro" id="IPR008274">
    <property type="entry name" value="AldOxase/xan_DH_MoCoBD1"/>
</dbReference>
<evidence type="ECO:0000259" key="1">
    <source>
        <dbReference type="SMART" id="SM01008"/>
    </source>
</evidence>